<dbReference type="Proteomes" id="UP000295765">
    <property type="component" value="Unassembled WGS sequence"/>
</dbReference>
<evidence type="ECO:0000313" key="2">
    <source>
        <dbReference type="Proteomes" id="UP000295765"/>
    </source>
</evidence>
<keyword evidence="1" id="KW-0456">Lyase</keyword>
<protein>
    <submittedName>
        <fullName evidence="1">Polysaccharide lyase-like protein</fullName>
    </submittedName>
</protein>
<dbReference type="Pfam" id="PF14099">
    <property type="entry name" value="Polysacc_lyase"/>
    <property type="match status" value="1"/>
</dbReference>
<dbReference type="AlphaFoldDB" id="A0A4R2KUN5"/>
<gene>
    <name evidence="1" type="ORF">EV699_12536</name>
</gene>
<sequence length="312" mass="33472">MRRAPPTPTGLPATPTRAPAWAQPLADDFDGPDFAPGGGLYYKLNAEQAAGTRRFAPGTGTGTAGRGTLHLAVHPRCAPGDPTCSERAEVWERPAVLAPYGTPMWYGFALALDAPIPDDDHRYLLAQWKRQILPGAAGDISPFLALRLRRGRLYLTVETALLPTVDTASAGAAPVQVRRHDHQMRALVAAEPGTPAATFADYARHSEDIRVIPRGAPLPAAGSGWIDFALRVQPGPDGDGHIEVLANGAWVATVRGHIGHAGPGLGPMQYFKFGPYRAGHPGTWRVRYARFRRGPRALDVLPAAHCPPQLRD</sequence>
<proteinExistence type="predicted"/>
<comment type="caution">
    <text evidence="1">The sequence shown here is derived from an EMBL/GenBank/DDBJ whole genome shotgun (WGS) entry which is preliminary data.</text>
</comment>
<dbReference type="EMBL" id="SLWY01000025">
    <property type="protein sequence ID" value="TCO77533.1"/>
    <property type="molecule type" value="Genomic_DNA"/>
</dbReference>
<name>A0A4R2KUN5_9GAMM</name>
<dbReference type="GO" id="GO:0016829">
    <property type="term" value="F:lyase activity"/>
    <property type="evidence" value="ECO:0007669"/>
    <property type="project" value="UniProtKB-KW"/>
</dbReference>
<dbReference type="Gene3D" id="2.60.120.200">
    <property type="match status" value="1"/>
</dbReference>
<evidence type="ECO:0000313" key="1">
    <source>
        <dbReference type="EMBL" id="TCO77533.1"/>
    </source>
</evidence>
<keyword evidence="2" id="KW-1185">Reference proteome</keyword>
<dbReference type="RefSeq" id="WP_165904199.1">
    <property type="nucleotide sequence ID" value="NZ_SLWY01000025.1"/>
</dbReference>
<organism evidence="1 2">
    <name type="scientific">Plasticicumulans lactativorans</name>
    <dbReference type="NCBI Taxonomy" id="1133106"/>
    <lineage>
        <taxon>Bacteria</taxon>
        <taxon>Pseudomonadati</taxon>
        <taxon>Pseudomonadota</taxon>
        <taxon>Gammaproteobacteria</taxon>
        <taxon>Candidatus Competibacteraceae</taxon>
        <taxon>Plasticicumulans</taxon>
    </lineage>
</organism>
<reference evidence="1 2" key="1">
    <citation type="submission" date="2019-03" db="EMBL/GenBank/DDBJ databases">
        <title>Genomic Encyclopedia of Type Strains, Phase IV (KMG-IV): sequencing the most valuable type-strain genomes for metagenomic binning, comparative biology and taxonomic classification.</title>
        <authorList>
            <person name="Goeker M."/>
        </authorList>
    </citation>
    <scope>NUCLEOTIDE SEQUENCE [LARGE SCALE GENOMIC DNA]</scope>
    <source>
        <strain evidence="1 2">DSM 25287</strain>
    </source>
</reference>
<dbReference type="InterPro" id="IPR025975">
    <property type="entry name" value="Polysacc_lyase"/>
</dbReference>
<accession>A0A4R2KUN5</accession>